<feature type="transmembrane region" description="Helical" evidence="5">
    <location>
        <begin position="582"/>
        <end position="602"/>
    </location>
</feature>
<evidence type="ECO:0000259" key="6">
    <source>
        <dbReference type="Pfam" id="PF12698"/>
    </source>
</evidence>
<feature type="transmembrane region" description="Helical" evidence="5">
    <location>
        <begin position="643"/>
        <end position="662"/>
    </location>
</feature>
<dbReference type="InterPro" id="IPR013525">
    <property type="entry name" value="ABC2_TM"/>
</dbReference>
<keyword evidence="3 5" id="KW-1133">Transmembrane helix</keyword>
<dbReference type="Gene3D" id="3.40.1710.10">
    <property type="entry name" value="abc type-2 transporter like domain"/>
    <property type="match status" value="1"/>
</dbReference>
<keyword evidence="4 5" id="KW-0472">Membrane</keyword>
<dbReference type="NCBIfam" id="TIGR03061">
    <property type="entry name" value="pip_yhgE_Nterm"/>
    <property type="match status" value="1"/>
</dbReference>
<dbReference type="GO" id="GO:0016020">
    <property type="term" value="C:membrane"/>
    <property type="evidence" value="ECO:0007669"/>
    <property type="project" value="UniProtKB-SubCell"/>
</dbReference>
<feature type="domain" description="ABC-2 type transporter transmembrane" evidence="6">
    <location>
        <begin position="30"/>
        <end position="150"/>
    </location>
</feature>
<dbReference type="GO" id="GO:0140359">
    <property type="term" value="F:ABC-type transporter activity"/>
    <property type="evidence" value="ECO:0007669"/>
    <property type="project" value="InterPro"/>
</dbReference>
<dbReference type="NCBIfam" id="TIGR03062">
    <property type="entry name" value="pip_yhgE_Cterm"/>
    <property type="match status" value="1"/>
</dbReference>
<dbReference type="InterPro" id="IPR023908">
    <property type="entry name" value="xxxLxxG_rpt"/>
</dbReference>
<dbReference type="OrthoDB" id="9811483at2"/>
<name>A0A4R8LPD4_9BACL</name>
<sequence>METEGFGFWSTIGRELSWNLASWRNRIQVVGILLIPVLYAATFLWAFWNPYGHLERLPVAVVNEDRGATFNGHRIDAGAQMVNRLQTDHNLGWRIVDAKQAQQGMLNGTYIMAITIPPDFSQDAANAATTPGAPQPTIESVTNDRHNYIAGIVGRNAMVKLEEQTASQLARSYAENVVSGLVSAQSGLRAASTGASQVAAGAGKLQAAGGSLVRGAKQVASGGVTLANKLQTATTAAGQLASGVAQTQHAAAQLADSMVQLSRGAAQVQTGVGQLQSGSTALASGANRAATGANQVAGGAKQVADGLAELAKANPALASSPQFQTLLTASQQVAAGSAQVAAANQSLATSAQKLAGGAEQVAQGSEALSAGTAKAASGAQQLALGEQRIAIGANQLAAGISSLQRGAVQLAAGTQGLQQGVGRYTSGVASVASGAETLASRLHTAAQSMPAIHHTQLVNAIANPVGVHQVEAGNINTYGNGFAPYFLSLGLYVGVLLMSVIISFRDPPAIPSSGLSWFSSKWLMIGGMAIVQAGIADFVLLAGLGVHTSHPLWFVLFSLLTSLVFAAILLFFVAAMQNPGRFVGVVLLILQLTSSSGTYPVVLSPTFFQKLGPWLPMHYTVDGFRYIIGGGNSAAMTTDIWRLTAYGVVFLVLSFAFFAVMYRRQYKGTTTGKAAALEA</sequence>
<feature type="transmembrane region" description="Helical" evidence="5">
    <location>
        <begin position="482"/>
        <end position="502"/>
    </location>
</feature>
<feature type="transmembrane region" description="Helical" evidence="5">
    <location>
        <begin position="29"/>
        <end position="48"/>
    </location>
</feature>
<dbReference type="NCBIfam" id="TIGR03057">
    <property type="entry name" value="xxxLxxG_by_4"/>
    <property type="match status" value="4"/>
</dbReference>
<dbReference type="Proteomes" id="UP000294581">
    <property type="component" value="Unassembled WGS sequence"/>
</dbReference>
<evidence type="ECO:0000256" key="1">
    <source>
        <dbReference type="ARBA" id="ARBA00004141"/>
    </source>
</evidence>
<comment type="caution">
    <text evidence="7">The sequence shown here is derived from an EMBL/GenBank/DDBJ whole genome shotgun (WGS) entry which is preliminary data.</text>
</comment>
<dbReference type="InterPro" id="IPR011049">
    <property type="entry name" value="Serralysin-like_metalloprot_C"/>
</dbReference>
<dbReference type="SUPFAM" id="SSF101967">
    <property type="entry name" value="Adhesin YadA, collagen-binding domain"/>
    <property type="match status" value="1"/>
</dbReference>
<evidence type="ECO:0000256" key="4">
    <source>
        <dbReference type="ARBA" id="ARBA00023136"/>
    </source>
</evidence>
<evidence type="ECO:0000256" key="3">
    <source>
        <dbReference type="ARBA" id="ARBA00022989"/>
    </source>
</evidence>
<dbReference type="InterPro" id="IPR017501">
    <property type="entry name" value="Phage_infect_YhgE_C"/>
</dbReference>
<accession>A0A4R8LPD4</accession>
<feature type="transmembrane region" description="Helical" evidence="5">
    <location>
        <begin position="522"/>
        <end position="546"/>
    </location>
</feature>
<dbReference type="EMBL" id="SORF01000007">
    <property type="protein sequence ID" value="TDY46283.1"/>
    <property type="molecule type" value="Genomic_DNA"/>
</dbReference>
<dbReference type="PANTHER" id="PTHR43077:SF5">
    <property type="entry name" value="PHAGE INFECTION PROTEIN"/>
    <property type="match status" value="1"/>
</dbReference>
<feature type="transmembrane region" description="Helical" evidence="5">
    <location>
        <begin position="552"/>
        <end position="575"/>
    </location>
</feature>
<dbReference type="Pfam" id="PF12698">
    <property type="entry name" value="ABC2_membrane_3"/>
    <property type="match status" value="2"/>
</dbReference>
<dbReference type="RefSeq" id="WP_134159646.1">
    <property type="nucleotide sequence ID" value="NZ_SORF01000007.1"/>
</dbReference>
<comment type="subcellular location">
    <subcellularLocation>
        <location evidence="1">Membrane</location>
        <topology evidence="1">Multi-pass membrane protein</topology>
    </subcellularLocation>
</comment>
<organism evidence="7 8">
    <name type="scientific">Alicyclobacillus sacchari</name>
    <dbReference type="NCBI Taxonomy" id="392010"/>
    <lineage>
        <taxon>Bacteria</taxon>
        <taxon>Bacillati</taxon>
        <taxon>Bacillota</taxon>
        <taxon>Bacilli</taxon>
        <taxon>Bacillales</taxon>
        <taxon>Alicyclobacillaceae</taxon>
        <taxon>Alicyclobacillus</taxon>
    </lineage>
</organism>
<evidence type="ECO:0000313" key="8">
    <source>
        <dbReference type="Proteomes" id="UP000294581"/>
    </source>
</evidence>
<evidence type="ECO:0000313" key="7">
    <source>
        <dbReference type="EMBL" id="TDY46283.1"/>
    </source>
</evidence>
<evidence type="ECO:0000256" key="5">
    <source>
        <dbReference type="SAM" id="Phobius"/>
    </source>
</evidence>
<reference evidence="7 8" key="1">
    <citation type="submission" date="2019-03" db="EMBL/GenBank/DDBJ databases">
        <title>Genomic Encyclopedia of Type Strains, Phase IV (KMG-IV): sequencing the most valuable type-strain genomes for metagenomic binning, comparative biology and taxonomic classification.</title>
        <authorList>
            <person name="Goeker M."/>
        </authorList>
    </citation>
    <scope>NUCLEOTIDE SEQUENCE [LARGE SCALE GENOMIC DNA]</scope>
    <source>
        <strain evidence="7 8">DSM 17974</strain>
    </source>
</reference>
<keyword evidence="2 5" id="KW-0812">Transmembrane</keyword>
<dbReference type="PANTHER" id="PTHR43077">
    <property type="entry name" value="TRANSPORT PERMEASE YVFS-RELATED"/>
    <property type="match status" value="1"/>
</dbReference>
<evidence type="ECO:0000256" key="2">
    <source>
        <dbReference type="ARBA" id="ARBA00022692"/>
    </source>
</evidence>
<keyword evidence="8" id="KW-1185">Reference proteome</keyword>
<dbReference type="InterPro" id="IPR051328">
    <property type="entry name" value="T7SS_ABC-Transporter"/>
</dbReference>
<feature type="domain" description="ABC-2 type transporter transmembrane" evidence="6">
    <location>
        <begin position="437"/>
        <end position="655"/>
    </location>
</feature>
<protein>
    <submittedName>
        <fullName evidence="7">Putative membrane protein</fullName>
    </submittedName>
</protein>
<proteinExistence type="predicted"/>
<dbReference type="AlphaFoldDB" id="A0A4R8LPD4"/>
<gene>
    <name evidence="7" type="ORF">C7445_10757</name>
</gene>
<dbReference type="InterPro" id="IPR017500">
    <property type="entry name" value="Phage_infect_YhgE_N"/>
</dbReference>